<dbReference type="OrthoDB" id="736810at2"/>
<accession>A0A419X3T7</accession>
<keyword evidence="2" id="KW-0201">Cytochrome c-type biogenesis</keyword>
<dbReference type="InterPro" id="IPR013766">
    <property type="entry name" value="Thioredoxin_domain"/>
</dbReference>
<organism evidence="7 8">
    <name type="scientific">Marinifilum flexuosum</name>
    <dbReference type="NCBI Taxonomy" id="1117708"/>
    <lineage>
        <taxon>Bacteria</taxon>
        <taxon>Pseudomonadati</taxon>
        <taxon>Bacteroidota</taxon>
        <taxon>Bacteroidia</taxon>
        <taxon>Marinilabiliales</taxon>
        <taxon>Marinifilaceae</taxon>
    </lineage>
</organism>
<gene>
    <name evidence="7" type="ORF">BXY64_2503</name>
</gene>
<evidence type="ECO:0000259" key="6">
    <source>
        <dbReference type="PROSITE" id="PS51352"/>
    </source>
</evidence>
<dbReference type="SUPFAM" id="SSF52833">
    <property type="entry name" value="Thioredoxin-like"/>
    <property type="match status" value="1"/>
</dbReference>
<dbReference type="EMBL" id="RAPQ01000009">
    <property type="protein sequence ID" value="RKE02414.1"/>
    <property type="molecule type" value="Genomic_DNA"/>
</dbReference>
<keyword evidence="4" id="KW-0676">Redox-active center</keyword>
<evidence type="ECO:0000256" key="2">
    <source>
        <dbReference type="ARBA" id="ARBA00022748"/>
    </source>
</evidence>
<dbReference type="AlphaFoldDB" id="A0A419X3T7"/>
<proteinExistence type="predicted"/>
<protein>
    <submittedName>
        <fullName evidence="7">Cytochrome oxidase Cu insertion factor (SCO1/SenC/PrrC family)</fullName>
    </submittedName>
</protein>
<comment type="caution">
    <text evidence="7">The sequence shown here is derived from an EMBL/GenBank/DDBJ whole genome shotgun (WGS) entry which is preliminary data.</text>
</comment>
<evidence type="ECO:0000256" key="1">
    <source>
        <dbReference type="ARBA" id="ARBA00004196"/>
    </source>
</evidence>
<comment type="subcellular location">
    <subcellularLocation>
        <location evidence="1">Cell envelope</location>
    </subcellularLocation>
</comment>
<feature type="chain" id="PRO_5019430102" evidence="5">
    <location>
        <begin position="22"/>
        <end position="207"/>
    </location>
</feature>
<name>A0A419X3T7_9BACT</name>
<dbReference type="PANTHER" id="PTHR42852:SF6">
    <property type="entry name" value="THIOL:DISULFIDE INTERCHANGE PROTEIN DSBE"/>
    <property type="match status" value="1"/>
</dbReference>
<dbReference type="InterPro" id="IPR036249">
    <property type="entry name" value="Thioredoxin-like_sf"/>
</dbReference>
<dbReference type="Gene3D" id="3.40.30.10">
    <property type="entry name" value="Glutaredoxin"/>
    <property type="match status" value="1"/>
</dbReference>
<sequence>MKLKNLKFLILLLLICSYGYSQNSSQEKAKKQYLKQLKYLQNKKAPNFCLSNKFGEEVKLEKFKNKVLVIDFWSTHCKPCIQDFPDLEKVKGILKDSTNIQFIGICIDTDKQRWKDMLDKYKLSGTQLFLDENSDTNANEFYFKKIKEFPTYLLISSSGIILGSLPFPTQHEFMACVIANGINNMNTAQSAEQIFDNPMIIKKYTQE</sequence>
<evidence type="ECO:0000256" key="3">
    <source>
        <dbReference type="ARBA" id="ARBA00023157"/>
    </source>
</evidence>
<evidence type="ECO:0000313" key="8">
    <source>
        <dbReference type="Proteomes" id="UP000284531"/>
    </source>
</evidence>
<feature type="domain" description="Thioredoxin" evidence="6">
    <location>
        <begin position="39"/>
        <end position="151"/>
    </location>
</feature>
<evidence type="ECO:0000313" key="7">
    <source>
        <dbReference type="EMBL" id="RKE02414.1"/>
    </source>
</evidence>
<dbReference type="GO" id="GO:0016209">
    <property type="term" value="F:antioxidant activity"/>
    <property type="evidence" value="ECO:0007669"/>
    <property type="project" value="InterPro"/>
</dbReference>
<keyword evidence="3" id="KW-1015">Disulfide bond</keyword>
<dbReference type="Pfam" id="PF00578">
    <property type="entry name" value="AhpC-TSA"/>
    <property type="match status" value="1"/>
</dbReference>
<evidence type="ECO:0000256" key="5">
    <source>
        <dbReference type="SAM" id="SignalP"/>
    </source>
</evidence>
<evidence type="ECO:0000256" key="4">
    <source>
        <dbReference type="ARBA" id="ARBA00023284"/>
    </source>
</evidence>
<dbReference type="PROSITE" id="PS51352">
    <property type="entry name" value="THIOREDOXIN_2"/>
    <property type="match status" value="1"/>
</dbReference>
<dbReference type="CDD" id="cd02966">
    <property type="entry name" value="TlpA_like_family"/>
    <property type="match status" value="1"/>
</dbReference>
<dbReference type="InterPro" id="IPR050553">
    <property type="entry name" value="Thioredoxin_ResA/DsbE_sf"/>
</dbReference>
<dbReference type="GO" id="GO:0017004">
    <property type="term" value="P:cytochrome complex assembly"/>
    <property type="evidence" value="ECO:0007669"/>
    <property type="project" value="UniProtKB-KW"/>
</dbReference>
<dbReference type="Proteomes" id="UP000284531">
    <property type="component" value="Unassembled WGS sequence"/>
</dbReference>
<dbReference type="InterPro" id="IPR000866">
    <property type="entry name" value="AhpC/TSA"/>
</dbReference>
<dbReference type="RefSeq" id="WP_120240283.1">
    <property type="nucleotide sequence ID" value="NZ_RAPQ01000009.1"/>
</dbReference>
<keyword evidence="8" id="KW-1185">Reference proteome</keyword>
<reference evidence="7 8" key="1">
    <citation type="submission" date="2018-09" db="EMBL/GenBank/DDBJ databases">
        <title>Genomic Encyclopedia of Archaeal and Bacterial Type Strains, Phase II (KMG-II): from individual species to whole genera.</title>
        <authorList>
            <person name="Goeker M."/>
        </authorList>
    </citation>
    <scope>NUCLEOTIDE SEQUENCE [LARGE SCALE GENOMIC DNA]</scope>
    <source>
        <strain evidence="7 8">DSM 21950</strain>
    </source>
</reference>
<dbReference type="GO" id="GO:0016491">
    <property type="term" value="F:oxidoreductase activity"/>
    <property type="evidence" value="ECO:0007669"/>
    <property type="project" value="InterPro"/>
</dbReference>
<keyword evidence="5" id="KW-0732">Signal</keyword>
<dbReference type="PANTHER" id="PTHR42852">
    <property type="entry name" value="THIOL:DISULFIDE INTERCHANGE PROTEIN DSBE"/>
    <property type="match status" value="1"/>
</dbReference>
<feature type="signal peptide" evidence="5">
    <location>
        <begin position="1"/>
        <end position="21"/>
    </location>
</feature>
<dbReference type="GO" id="GO:0030313">
    <property type="term" value="C:cell envelope"/>
    <property type="evidence" value="ECO:0007669"/>
    <property type="project" value="UniProtKB-SubCell"/>
</dbReference>